<evidence type="ECO:0000313" key="2">
    <source>
        <dbReference type="Proteomes" id="UP000068167"/>
    </source>
</evidence>
<evidence type="ECO:0000313" key="1">
    <source>
        <dbReference type="EMBL" id="AKV68053.1"/>
    </source>
</evidence>
<dbReference type="RefSeq" id="WP_052276672.1">
    <property type="nucleotide sequence ID" value="NZ_CP011339.1"/>
</dbReference>
<gene>
    <name evidence="1" type="ORF">VL20_3025</name>
</gene>
<sequence length="73" mass="8264">MNDDNITRLRLDPENVSHGKTDWEKVEAMTEEEIDKAAEADSDCLPLSQQELNEFHRTSITDADLVVRSLSSC</sequence>
<organism evidence="1 2">
    <name type="scientific">Microcystis panniformis FACHB-1757</name>
    <dbReference type="NCBI Taxonomy" id="1638788"/>
    <lineage>
        <taxon>Bacteria</taxon>
        <taxon>Bacillati</taxon>
        <taxon>Cyanobacteriota</taxon>
        <taxon>Cyanophyceae</taxon>
        <taxon>Oscillatoriophycideae</taxon>
        <taxon>Chroococcales</taxon>
        <taxon>Microcystaceae</taxon>
        <taxon>Microcystis</taxon>
    </lineage>
</organism>
<dbReference type="EMBL" id="CP011339">
    <property type="protein sequence ID" value="AKV68053.1"/>
    <property type="molecule type" value="Genomic_DNA"/>
</dbReference>
<proteinExistence type="predicted"/>
<protein>
    <submittedName>
        <fullName evidence="1">Uncharacterized protein</fullName>
    </submittedName>
</protein>
<accession>A0A0K1S214</accession>
<dbReference type="Proteomes" id="UP000068167">
    <property type="component" value="Chromosome"/>
</dbReference>
<keyword evidence="2" id="KW-1185">Reference proteome</keyword>
<reference evidence="1 2" key="1">
    <citation type="journal article" date="2016" name="Stand. Genomic Sci.">
        <title>Complete genome sequence and genomic characterization of Microcystis panniformis FACHB 1757 by third-generation sequencing.</title>
        <authorList>
            <person name="Zhang J.Y."/>
            <person name="Guan R."/>
            <person name="Zhang H.J."/>
            <person name="Li H."/>
            <person name="Xiao P."/>
            <person name="Yu G.L."/>
            <person name="Du L."/>
            <person name="Cao D.M."/>
            <person name="Zhu B.C."/>
            <person name="Li R.H."/>
            <person name="Lu Z.H."/>
        </authorList>
    </citation>
    <scope>NUCLEOTIDE SEQUENCE [LARGE SCALE GENOMIC DNA]</scope>
    <source>
        <strain evidence="1 2">FACHB-1757</strain>
    </source>
</reference>
<name>A0A0K1S214_9CHRO</name>
<dbReference type="KEGG" id="mpk:VL20_3025"/>
<dbReference type="AlphaFoldDB" id="A0A0K1S214"/>